<dbReference type="GO" id="GO:0007030">
    <property type="term" value="P:Golgi organization"/>
    <property type="evidence" value="ECO:0007669"/>
    <property type="project" value="InterPro"/>
</dbReference>
<evidence type="ECO:0000256" key="2">
    <source>
        <dbReference type="SAM" id="MobiDB-lite"/>
    </source>
</evidence>
<feature type="coiled-coil region" evidence="1">
    <location>
        <begin position="284"/>
        <end position="311"/>
    </location>
</feature>
<dbReference type="GO" id="GO:0043001">
    <property type="term" value="P:Golgi to plasma membrane protein transport"/>
    <property type="evidence" value="ECO:0007669"/>
    <property type="project" value="InterPro"/>
</dbReference>
<dbReference type="EMBL" id="LSMT01000196">
    <property type="protein sequence ID" value="PFX23783.1"/>
    <property type="molecule type" value="Genomic_DNA"/>
</dbReference>
<dbReference type="GO" id="GO:0000139">
    <property type="term" value="C:Golgi membrane"/>
    <property type="evidence" value="ECO:0007669"/>
    <property type="project" value="TreeGrafter"/>
</dbReference>
<evidence type="ECO:0000313" key="3">
    <source>
        <dbReference type="EMBL" id="PFX23783.1"/>
    </source>
</evidence>
<proteinExistence type="predicted"/>
<dbReference type="Proteomes" id="UP000225706">
    <property type="component" value="Unassembled WGS sequence"/>
</dbReference>
<evidence type="ECO:0000313" key="4">
    <source>
        <dbReference type="Proteomes" id="UP000225706"/>
    </source>
</evidence>
<feature type="compositionally biased region" description="Low complexity" evidence="2">
    <location>
        <begin position="37"/>
        <end position="53"/>
    </location>
</feature>
<reference evidence="4" key="1">
    <citation type="journal article" date="2017" name="bioRxiv">
        <title>Comparative analysis of the genomes of Stylophora pistillata and Acropora digitifera provides evidence for extensive differences between species of corals.</title>
        <authorList>
            <person name="Voolstra C.R."/>
            <person name="Li Y."/>
            <person name="Liew Y.J."/>
            <person name="Baumgarten S."/>
            <person name="Zoccola D."/>
            <person name="Flot J.-F."/>
            <person name="Tambutte S."/>
            <person name="Allemand D."/>
            <person name="Aranda M."/>
        </authorList>
    </citation>
    <scope>NUCLEOTIDE SEQUENCE [LARGE SCALE GENOMIC DNA]</scope>
</reference>
<keyword evidence="1" id="KW-0175">Coiled coil</keyword>
<dbReference type="STRING" id="50429.A0A2B4S402"/>
<dbReference type="PANTHER" id="PTHR13066">
    <property type="entry name" value="BASIC LEUCINE ZIPPER NUCLEAR FACTOR 1 BLZF1 PROTEIN"/>
    <property type="match status" value="1"/>
</dbReference>
<name>A0A2B4S402_STYPI</name>
<organism evidence="3 4">
    <name type="scientific">Stylophora pistillata</name>
    <name type="common">Smooth cauliflower coral</name>
    <dbReference type="NCBI Taxonomy" id="50429"/>
    <lineage>
        <taxon>Eukaryota</taxon>
        <taxon>Metazoa</taxon>
        <taxon>Cnidaria</taxon>
        <taxon>Anthozoa</taxon>
        <taxon>Hexacorallia</taxon>
        <taxon>Scleractinia</taxon>
        <taxon>Astrocoeniina</taxon>
        <taxon>Pocilloporidae</taxon>
        <taxon>Stylophora</taxon>
    </lineage>
</organism>
<dbReference type="PANTHER" id="PTHR13066:SF2">
    <property type="entry name" value="GOLGIN-45"/>
    <property type="match status" value="1"/>
</dbReference>
<keyword evidence="4" id="KW-1185">Reference proteome</keyword>
<protein>
    <submittedName>
        <fullName evidence="3">Golgin-45</fullName>
    </submittedName>
</protein>
<dbReference type="OrthoDB" id="5959043at2759"/>
<dbReference type="InterPro" id="IPR027095">
    <property type="entry name" value="Golgin-45"/>
</dbReference>
<accession>A0A2B4S402</accession>
<evidence type="ECO:0000256" key="1">
    <source>
        <dbReference type="SAM" id="Coils"/>
    </source>
</evidence>
<gene>
    <name evidence="3" type="primary">BLZF1</name>
    <name evidence="3" type="ORF">AWC38_SpisGene11644</name>
</gene>
<dbReference type="AlphaFoldDB" id="A0A2B4S402"/>
<sequence length="451" mass="50101">MATLSEPVPLEMERISLHRHGKDAENVLVDFSRLPRSSGDGMEFSSSNSSNDSFSEDSEESDLTQKANNILLSSTVKRNNAGKKIVNGSAQITTGMLVNSSGTKYRDENEIFTMKEMGTSTGHPNLVESTQLQMRRKDVSRTERVQLEEDGPIQSVQRQNSTNLLLQGPEFLRLNNQLGLSCTATDQLVSLAPPAVDLSFGDGLLKSTVVEQTAEFVDSQKVISDLQEQNAKLVEEKTKLSVQLGVQAKVNAEIKRLLVASVGEDVGERLEDLVNRNVQQTVELNHWKKICEEYSEESDRLEIECDVWRTKFLASSTSGIHQGPFTSSQTSNDQSILEMASTNKSLAEQTLGVAQNVLPAFSLAETSFMLTREPQETGTEQQVEPTSAEKLALQVLSSDVNLQAEEQQLKGVMRRMAQQYMGHDYQSRFSTRNFRVTFDCCNRCMGTLQVV</sequence>
<comment type="caution">
    <text evidence="3">The sequence shown here is derived from an EMBL/GenBank/DDBJ whole genome shotgun (WGS) entry which is preliminary data.</text>
</comment>
<feature type="region of interest" description="Disordered" evidence="2">
    <location>
        <begin position="36"/>
        <end position="62"/>
    </location>
</feature>